<dbReference type="AlphaFoldDB" id="A0A0N4WNU7"/>
<dbReference type="WBParaSite" id="HPLM_0001298801-mRNA-1">
    <property type="protein sequence ID" value="HPLM_0001298801-mRNA-1"/>
    <property type="gene ID" value="HPLM_0001298801"/>
</dbReference>
<protein>
    <submittedName>
        <fullName evidence="4">ALIX_LYPXL_bnd domain-containing protein</fullName>
    </submittedName>
</protein>
<accession>A0A0N4WNU7</accession>
<evidence type="ECO:0000313" key="3">
    <source>
        <dbReference type="Proteomes" id="UP000268014"/>
    </source>
</evidence>
<dbReference type="EMBL" id="UZAF01018043">
    <property type="protein sequence ID" value="VDO47408.1"/>
    <property type="molecule type" value="Genomic_DNA"/>
</dbReference>
<evidence type="ECO:0000313" key="2">
    <source>
        <dbReference type="EMBL" id="VDO47408.1"/>
    </source>
</evidence>
<dbReference type="Pfam" id="PF24615">
    <property type="entry name" value="Spectrin_Anc-1_2"/>
    <property type="match status" value="1"/>
</dbReference>
<name>A0A0N4WNU7_HAEPC</name>
<dbReference type="STRING" id="6290.A0A0N4WNU7"/>
<keyword evidence="3" id="KW-1185">Reference proteome</keyword>
<organism evidence="4">
    <name type="scientific">Haemonchus placei</name>
    <name type="common">Barber's pole worm</name>
    <dbReference type="NCBI Taxonomy" id="6290"/>
    <lineage>
        <taxon>Eukaryota</taxon>
        <taxon>Metazoa</taxon>
        <taxon>Ecdysozoa</taxon>
        <taxon>Nematoda</taxon>
        <taxon>Chromadorea</taxon>
        <taxon>Rhabditida</taxon>
        <taxon>Rhabditina</taxon>
        <taxon>Rhabditomorpha</taxon>
        <taxon>Strongyloidea</taxon>
        <taxon>Trichostrongylidae</taxon>
        <taxon>Haemonchus</taxon>
    </lineage>
</organism>
<gene>
    <name evidence="2" type="ORF">HPLM_LOCUS12980</name>
</gene>
<dbReference type="InterPro" id="IPR057133">
    <property type="entry name" value="Spectrin_Anc-1_2"/>
</dbReference>
<dbReference type="Proteomes" id="UP000268014">
    <property type="component" value="Unassembled WGS sequence"/>
</dbReference>
<sequence>MKARQQENELKDRLSNIADTLTKIDPQNMDSAKQQITSIDAELQKLSGVADGCHQFATSLPTVVTHDDLDKTLPEQVQKLQKECDEKKKDIEQIAQLNEVAPEILLISESLQKQPEEIPHNLTDQQSVLEELETKKQRLENLMQTIPAGEATEELRQRSAWDLSKLKDLLKRLGDSVGDKLAALTAFNVARKDAEDQLLLITSPETEDRTPEDLKKDEDSLQRLQQSISQLDSNELDDEQRDEHAQLLDRINKTLAIIKVHYMVDNSGYQFNYFMTKVS</sequence>
<evidence type="ECO:0000259" key="1">
    <source>
        <dbReference type="Pfam" id="PF24615"/>
    </source>
</evidence>
<reference evidence="4" key="1">
    <citation type="submission" date="2017-02" db="UniProtKB">
        <authorList>
            <consortium name="WormBaseParasite"/>
        </authorList>
    </citation>
    <scope>IDENTIFICATION</scope>
</reference>
<evidence type="ECO:0000313" key="4">
    <source>
        <dbReference type="WBParaSite" id="HPLM_0001298801-mRNA-1"/>
    </source>
</evidence>
<proteinExistence type="predicted"/>
<feature type="domain" description="Nuclear anchorage protein 1 spectrin repeat" evidence="1">
    <location>
        <begin position="179"/>
        <end position="259"/>
    </location>
</feature>
<reference evidence="2 3" key="2">
    <citation type="submission" date="2018-11" db="EMBL/GenBank/DDBJ databases">
        <authorList>
            <consortium name="Pathogen Informatics"/>
        </authorList>
    </citation>
    <scope>NUCLEOTIDE SEQUENCE [LARGE SCALE GENOMIC DNA]</scope>
    <source>
        <strain evidence="2 3">MHpl1</strain>
    </source>
</reference>
<dbReference type="OrthoDB" id="5851525at2759"/>